<sequence length="173" mass="19682">MDLHQHLRLMADYHRWAFERLYAEVDGLDEESYRRDVGLFFRSVHGTLNHLLLVEHLWQARLRGTVFPVSGLDQELEPDRAQLKARLLAFAAGWRPFVDALTPAQVAGDLDYRNTAGQPFTLPYASLVLHVFNHATHHRGQISTALTQHGAKAPVMDLPYFLLKEVPRAALHG</sequence>
<reference evidence="4" key="1">
    <citation type="submission" date="2015-03" db="EMBL/GenBank/DDBJ databases">
        <title>Draft genome sequence of Mizugakiibacter sediminis skMP5.</title>
        <authorList>
            <person name="Watanabe T."/>
            <person name="Kojima H."/>
            <person name="Fukui M."/>
        </authorList>
    </citation>
    <scope>NUCLEOTIDE SEQUENCE</scope>
    <source>
        <strain evidence="4">SkMP5</strain>
    </source>
</reference>
<feature type="binding site" evidence="3">
    <location>
        <position position="134"/>
    </location>
    <ligand>
        <name>a divalent metal cation</name>
        <dbReference type="ChEBI" id="CHEBI:60240"/>
    </ligand>
</feature>
<dbReference type="Proteomes" id="UP000253740">
    <property type="component" value="Unassembled WGS sequence"/>
</dbReference>
<reference evidence="5" key="2">
    <citation type="submission" date="2015-08" db="EMBL/GenBank/DDBJ databases">
        <title>Complete DNA Sequence of Pseudomonas syringae pv. actinidiae, the Causal Agent of Kiwifruit Canker Disease.</title>
        <authorList>
            <person name="Rikkerink E.H.A."/>
            <person name="Fineran P.C."/>
        </authorList>
    </citation>
    <scope>NUCLEOTIDE SEQUENCE</scope>
    <source>
        <strain evidence="5">SkMP5</strain>
    </source>
</reference>
<dbReference type="GO" id="GO:0046872">
    <property type="term" value="F:metal ion binding"/>
    <property type="evidence" value="ECO:0007669"/>
    <property type="project" value="UniProtKB-KW"/>
</dbReference>
<organism evidence="5">
    <name type="scientific">Mizugakiibacter sediminis</name>
    <dbReference type="NCBI Taxonomy" id="1475481"/>
    <lineage>
        <taxon>Bacteria</taxon>
        <taxon>Pseudomonadati</taxon>
        <taxon>Pseudomonadota</taxon>
        <taxon>Gammaproteobacteria</taxon>
        <taxon>Lysobacterales</taxon>
        <taxon>Rhodanobacteraceae</taxon>
        <taxon>Mizugakiibacter</taxon>
    </lineage>
</organism>
<dbReference type="HOGENOM" id="CLU_101283_1_1_6"/>
<dbReference type="STRING" id="1475481.GCA_000953855_02831"/>
<evidence type="ECO:0000313" key="5">
    <source>
        <dbReference type="EMBL" id="GAP67456.1"/>
    </source>
</evidence>
<dbReference type="RefSeq" id="WP_062538003.1">
    <property type="nucleotide sequence ID" value="NZ_DF970273.1"/>
</dbReference>
<comment type="similarity">
    <text evidence="1">Belongs to the DinB family.</text>
</comment>
<evidence type="ECO:0000313" key="6">
    <source>
        <dbReference type="Proteomes" id="UP000253740"/>
    </source>
</evidence>
<evidence type="ECO:0000313" key="4">
    <source>
        <dbReference type="EMBL" id="GAN44806.1"/>
    </source>
</evidence>
<proteinExistence type="inferred from homology"/>
<dbReference type="InterPro" id="IPR007837">
    <property type="entry name" value="DinB"/>
</dbReference>
<feature type="binding site" evidence="3">
    <location>
        <position position="50"/>
    </location>
    <ligand>
        <name>a divalent metal cation</name>
        <dbReference type="ChEBI" id="CHEBI:60240"/>
    </ligand>
</feature>
<keyword evidence="6" id="KW-1185">Reference proteome</keyword>
<dbReference type="AlphaFoldDB" id="A0A0K8QS27"/>
<dbReference type="InterPro" id="IPR034660">
    <property type="entry name" value="DinB/YfiT-like"/>
</dbReference>
<name>A0A0K8QS27_9GAMM</name>
<evidence type="ECO:0000256" key="3">
    <source>
        <dbReference type="PIRSR" id="PIRSR607837-1"/>
    </source>
</evidence>
<accession>A0A0K8QS27</accession>
<protein>
    <submittedName>
        <fullName evidence="4">DNA damage-inducible protein DinB</fullName>
    </submittedName>
</protein>
<dbReference type="EMBL" id="DF952378">
    <property type="protein sequence ID" value="GAN44806.1"/>
    <property type="molecule type" value="Genomic_DNA"/>
</dbReference>
<dbReference type="OrthoDB" id="9807509at2"/>
<gene>
    <name evidence="4" type="ORF">MBSD_1341</name>
    <name evidence="5" type="ORF">MBSD_n2782</name>
</gene>
<dbReference type="EMBL" id="DF970273">
    <property type="protein sequence ID" value="GAP67456.1"/>
    <property type="molecule type" value="Genomic_DNA"/>
</dbReference>
<dbReference type="PANTHER" id="PTHR37302:SF1">
    <property type="entry name" value="PROTEIN DINB"/>
    <property type="match status" value="1"/>
</dbReference>
<evidence type="ECO:0000256" key="2">
    <source>
        <dbReference type="ARBA" id="ARBA00022723"/>
    </source>
</evidence>
<dbReference type="Gene3D" id="1.20.120.450">
    <property type="entry name" value="dinb family like domain"/>
    <property type="match status" value="1"/>
</dbReference>
<dbReference type="SUPFAM" id="SSF109854">
    <property type="entry name" value="DinB/YfiT-like putative metalloenzymes"/>
    <property type="match status" value="1"/>
</dbReference>
<feature type="binding site" evidence="3">
    <location>
        <position position="138"/>
    </location>
    <ligand>
        <name>a divalent metal cation</name>
        <dbReference type="ChEBI" id="CHEBI:60240"/>
    </ligand>
</feature>
<keyword evidence="2 3" id="KW-0479">Metal-binding</keyword>
<evidence type="ECO:0000256" key="1">
    <source>
        <dbReference type="ARBA" id="ARBA00008635"/>
    </source>
</evidence>
<dbReference type="Pfam" id="PF05163">
    <property type="entry name" value="DinB"/>
    <property type="match status" value="1"/>
</dbReference>
<dbReference type="PANTHER" id="PTHR37302">
    <property type="entry name" value="SLR1116 PROTEIN"/>
    <property type="match status" value="1"/>
</dbReference>